<dbReference type="Pfam" id="PF11832">
    <property type="entry name" value="DUF3352"/>
    <property type="match status" value="1"/>
</dbReference>
<evidence type="ECO:0000313" key="1">
    <source>
        <dbReference type="EMBL" id="MBD2344665.1"/>
    </source>
</evidence>
<accession>A0ABR8CN87</accession>
<sequence>MTPPILSVPMKKRKKPSLALTLSAVGLLVGGGAGAYWLFSQRQPFSRNLLVGANIIPQDALFAVSLSTDPKQWQKLQEFGTKESQTIVNQNLLQLRDRFLTNQGYDFEQDIQPWVGDEVTLAVLAPQVSKSATKPVSTNEDVVSNQQSMVMVLPVRNPQKAKSILAQPKTNNQAKWSESTYQGITIKQSEGQTGENFSAALIDERFLVITDNLKVTEKTIDAYKSKTTLATTGGFTENFPKISSYQPLAQFYVNVPNAAKIAAVAPNRRLPAQVLAQLQNNQGLAGTVTLEPEGIRIKGVSWLNPRSQRVLTVTNKAGNMQNRMPAETIMMLSGGDLQRLWSDYVLTSQGNPLAPVTPEQLRNGVKSLTTLDLERDLLKWMRGEFAISLIQGTPKPGSLEDFRAALVLMIQASDTANGQNRRKLAEASIKQLDDVMKNQYQFQIQPATVAGKPVVNWISPYGTLTATHGWLDGDIAFLAIGAPITDKIVPKPNNTLANSLAFQQTVPAEPNPTNGQFYLDVEQTVKNFPLPRLIPKQKTLLAATRSIGVTTAVSDDRSTRYDIFLTLKKADNSAALPSSK</sequence>
<comment type="caution">
    <text evidence="1">The sequence shown here is derived from an EMBL/GenBank/DDBJ whole genome shotgun (WGS) entry which is preliminary data.</text>
</comment>
<reference evidence="1 2" key="1">
    <citation type="journal article" date="2020" name="ISME J.">
        <title>Comparative genomics reveals insights into cyanobacterial evolution and habitat adaptation.</title>
        <authorList>
            <person name="Chen M.Y."/>
            <person name="Teng W.K."/>
            <person name="Zhao L."/>
            <person name="Hu C.X."/>
            <person name="Zhou Y.K."/>
            <person name="Han B.P."/>
            <person name="Song L.R."/>
            <person name="Shu W.S."/>
        </authorList>
    </citation>
    <scope>NUCLEOTIDE SEQUENCE [LARGE SCALE GENOMIC DNA]</scope>
    <source>
        <strain evidence="1 2">FACHB-260</strain>
    </source>
</reference>
<dbReference type="RefSeq" id="WP_190407117.1">
    <property type="nucleotide sequence ID" value="NZ_JACJRF010000014.1"/>
</dbReference>
<name>A0ABR8CN87_9NOST</name>
<protein>
    <submittedName>
        <fullName evidence="1">DUF3352 domain-containing protein</fullName>
    </submittedName>
</protein>
<dbReference type="Proteomes" id="UP000607281">
    <property type="component" value="Unassembled WGS sequence"/>
</dbReference>
<organism evidence="1 2">
    <name type="scientific">Anabaena subtropica FACHB-260</name>
    <dbReference type="NCBI Taxonomy" id="2692884"/>
    <lineage>
        <taxon>Bacteria</taxon>
        <taxon>Bacillati</taxon>
        <taxon>Cyanobacteriota</taxon>
        <taxon>Cyanophyceae</taxon>
        <taxon>Nostocales</taxon>
        <taxon>Nostocaceae</taxon>
        <taxon>Anabaena</taxon>
    </lineage>
</organism>
<dbReference type="EMBL" id="JACJRF010000014">
    <property type="protein sequence ID" value="MBD2344665.1"/>
    <property type="molecule type" value="Genomic_DNA"/>
</dbReference>
<keyword evidence="2" id="KW-1185">Reference proteome</keyword>
<proteinExistence type="predicted"/>
<evidence type="ECO:0000313" key="2">
    <source>
        <dbReference type="Proteomes" id="UP000607281"/>
    </source>
</evidence>
<dbReference type="InterPro" id="IPR021787">
    <property type="entry name" value="DUF3352"/>
</dbReference>
<gene>
    <name evidence="1" type="ORF">H6G18_10960</name>
</gene>